<dbReference type="InParanoid" id="A0A371RGB1"/>
<name>A0A371RGB1_9PROT</name>
<evidence type="ECO:0000313" key="2">
    <source>
        <dbReference type="EMBL" id="RFB04480.1"/>
    </source>
</evidence>
<dbReference type="InterPro" id="IPR001466">
    <property type="entry name" value="Beta-lactam-related"/>
</dbReference>
<keyword evidence="3" id="KW-1185">Reference proteome</keyword>
<reference evidence="2 3" key="1">
    <citation type="submission" date="2018-08" db="EMBL/GenBank/DDBJ databases">
        <title>Parvularcula sp. SM1705, isolated from surface water of the South Sea China.</title>
        <authorList>
            <person name="Sun L."/>
        </authorList>
    </citation>
    <scope>NUCLEOTIDE SEQUENCE [LARGE SCALE GENOMIC DNA]</scope>
    <source>
        <strain evidence="2 3">SM1705</strain>
    </source>
</reference>
<dbReference type="AlphaFoldDB" id="A0A371RGB1"/>
<dbReference type="EMBL" id="QUQO01000001">
    <property type="protein sequence ID" value="RFB04480.1"/>
    <property type="molecule type" value="Genomic_DNA"/>
</dbReference>
<keyword evidence="2" id="KW-0378">Hydrolase</keyword>
<comment type="caution">
    <text evidence="2">The sequence shown here is derived from an EMBL/GenBank/DDBJ whole genome shotgun (WGS) entry which is preliminary data.</text>
</comment>
<sequence length="425" mass="46269">MSVKRLLLGGLVAVLALVLWIAWPIYGFFSIGNEAWRLPFGWMEVPDEAPQFSTALDPRYEEAGEAALAAFEARRDTLNLPSYSAAIAVHGEIVWLGGTGWSDIRKDKAVTPDTQYRIGSTSKPVSATLLARLVADGTVDLDTPIGSYAELPNPAWEAMTLRQLSSHTAGLPGYAENTDAIGAYRSARLGRGVPTLDKAITIFDSSDLLFEPGTDFSYSSFDVLLAAYVLTQVTGVPYRELIKRELIDELGLKSLIADDVKSETKAVAYQARRGLPTEVRDEPVIEQVKPWRRVDLSQKLPGGGWVATPSALVLIGSAWLDEGYLPAAVREDFFTPVRIASGEVNEQDYAVGWRRRVWDVPGVGEVLNLNHGGVSKGSQAWLMVLPEHDMAIAFTTNTITHEFGAFSSVLTDIQAAFIPVAMGAE</sequence>
<dbReference type="PANTHER" id="PTHR46825">
    <property type="entry name" value="D-ALANYL-D-ALANINE-CARBOXYPEPTIDASE/ENDOPEPTIDASE AMPH"/>
    <property type="match status" value="1"/>
</dbReference>
<dbReference type="InterPro" id="IPR012338">
    <property type="entry name" value="Beta-lactam/transpept-like"/>
</dbReference>
<dbReference type="Pfam" id="PF00144">
    <property type="entry name" value="Beta-lactamase"/>
    <property type="match status" value="1"/>
</dbReference>
<dbReference type="SUPFAM" id="SSF56601">
    <property type="entry name" value="beta-lactamase/transpeptidase-like"/>
    <property type="match status" value="1"/>
</dbReference>
<dbReference type="PANTHER" id="PTHR46825:SF9">
    <property type="entry name" value="BETA-LACTAMASE-RELATED DOMAIN-CONTAINING PROTEIN"/>
    <property type="match status" value="1"/>
</dbReference>
<proteinExistence type="predicted"/>
<dbReference type="RefSeq" id="WP_116391113.1">
    <property type="nucleotide sequence ID" value="NZ_QUQO01000001.1"/>
</dbReference>
<accession>A0A371RGB1</accession>
<evidence type="ECO:0000259" key="1">
    <source>
        <dbReference type="Pfam" id="PF00144"/>
    </source>
</evidence>
<dbReference type="Proteomes" id="UP000264589">
    <property type="component" value="Unassembled WGS sequence"/>
</dbReference>
<dbReference type="GO" id="GO:0016787">
    <property type="term" value="F:hydrolase activity"/>
    <property type="evidence" value="ECO:0007669"/>
    <property type="project" value="UniProtKB-KW"/>
</dbReference>
<evidence type="ECO:0000313" key="3">
    <source>
        <dbReference type="Proteomes" id="UP000264589"/>
    </source>
</evidence>
<feature type="domain" description="Beta-lactamase-related" evidence="1">
    <location>
        <begin position="70"/>
        <end position="398"/>
    </location>
</feature>
<organism evidence="2 3">
    <name type="scientific">Parvularcula marina</name>
    <dbReference type="NCBI Taxonomy" id="2292771"/>
    <lineage>
        <taxon>Bacteria</taxon>
        <taxon>Pseudomonadati</taxon>
        <taxon>Pseudomonadota</taxon>
        <taxon>Alphaproteobacteria</taxon>
        <taxon>Parvularculales</taxon>
        <taxon>Parvularculaceae</taxon>
        <taxon>Parvularcula</taxon>
    </lineage>
</organism>
<gene>
    <name evidence="2" type="ORF">DX908_03775</name>
</gene>
<protein>
    <submittedName>
        <fullName evidence="2">Class A beta-lactamase-related serine hydrolase</fullName>
    </submittedName>
</protein>
<dbReference type="OrthoDB" id="5705574at2"/>
<dbReference type="Gene3D" id="3.40.710.10">
    <property type="entry name" value="DD-peptidase/beta-lactamase superfamily"/>
    <property type="match status" value="1"/>
</dbReference>
<dbReference type="InterPro" id="IPR050491">
    <property type="entry name" value="AmpC-like"/>
</dbReference>